<evidence type="ECO:0000256" key="1">
    <source>
        <dbReference type="ARBA" id="ARBA00010587"/>
    </source>
</evidence>
<dbReference type="CDD" id="cd12107">
    <property type="entry name" value="Hemerythrin"/>
    <property type="match status" value="1"/>
</dbReference>
<evidence type="ECO:0000256" key="2">
    <source>
        <dbReference type="ARBA" id="ARBA00022723"/>
    </source>
</evidence>
<keyword evidence="3" id="KW-0408">Iron</keyword>
<dbReference type="STRING" id="1797579.A2996_01015"/>
<dbReference type="InterPro" id="IPR050669">
    <property type="entry name" value="Hemerythrin"/>
</dbReference>
<organism evidence="5 6">
    <name type="scientific">Candidatus Campbellbacteria bacterium RIFCSPLOWO2_01_FULL_34_15</name>
    <dbReference type="NCBI Taxonomy" id="1797579"/>
    <lineage>
        <taxon>Bacteria</taxon>
        <taxon>Candidatus Campbelliibacteriota</taxon>
    </lineage>
</organism>
<accession>A0A1F5EN02</accession>
<dbReference type="SUPFAM" id="SSF47188">
    <property type="entry name" value="Hemerythrin-like"/>
    <property type="match status" value="1"/>
</dbReference>
<dbReference type="EMBL" id="MFAB01000016">
    <property type="protein sequence ID" value="OGD68787.1"/>
    <property type="molecule type" value="Genomic_DNA"/>
</dbReference>
<evidence type="ECO:0000313" key="5">
    <source>
        <dbReference type="EMBL" id="OGD68787.1"/>
    </source>
</evidence>
<dbReference type="InterPro" id="IPR035938">
    <property type="entry name" value="Hemerythrin-like_sf"/>
</dbReference>
<evidence type="ECO:0000256" key="3">
    <source>
        <dbReference type="ARBA" id="ARBA00023004"/>
    </source>
</evidence>
<proteinExistence type="inferred from homology"/>
<sequence length="136" mass="16570">MEIKFMWAPNMSVNDEIIDAQHKELLNQINTLLDVVFNEKDISIIKETVDFLEKYIHGHLEYEEEYMERHLYPELSHHKEIHDKFNQRYTEFKKSLEISGPTKEMFSEVETFLGNWWIHHIGHEDRKYAEFIKENE</sequence>
<comment type="caution">
    <text evidence="5">The sequence shown here is derived from an EMBL/GenBank/DDBJ whole genome shotgun (WGS) entry which is preliminary data.</text>
</comment>
<dbReference type="Proteomes" id="UP000176865">
    <property type="component" value="Unassembled WGS sequence"/>
</dbReference>
<name>A0A1F5EN02_9BACT</name>
<protein>
    <recommendedName>
        <fullName evidence="4">Hemerythrin-like domain-containing protein</fullName>
    </recommendedName>
</protein>
<dbReference type="GO" id="GO:0046872">
    <property type="term" value="F:metal ion binding"/>
    <property type="evidence" value="ECO:0007669"/>
    <property type="project" value="UniProtKB-KW"/>
</dbReference>
<dbReference type="InterPro" id="IPR012827">
    <property type="entry name" value="Hemerythrin_metal-bd"/>
</dbReference>
<dbReference type="NCBIfam" id="NF033749">
    <property type="entry name" value="bact_hemeryth"/>
    <property type="match status" value="1"/>
</dbReference>
<dbReference type="Gene3D" id="1.20.120.50">
    <property type="entry name" value="Hemerythrin-like"/>
    <property type="match status" value="1"/>
</dbReference>
<dbReference type="NCBIfam" id="TIGR02481">
    <property type="entry name" value="hemeryth_dom"/>
    <property type="match status" value="1"/>
</dbReference>
<dbReference type="AlphaFoldDB" id="A0A1F5EN02"/>
<dbReference type="PANTHER" id="PTHR37164:SF1">
    <property type="entry name" value="BACTERIOHEMERYTHRIN"/>
    <property type="match status" value="1"/>
</dbReference>
<evidence type="ECO:0000313" key="6">
    <source>
        <dbReference type="Proteomes" id="UP000176865"/>
    </source>
</evidence>
<dbReference type="InterPro" id="IPR012312">
    <property type="entry name" value="Hemerythrin-like"/>
</dbReference>
<reference evidence="5 6" key="1">
    <citation type="journal article" date="2016" name="Nat. Commun.">
        <title>Thousands of microbial genomes shed light on interconnected biogeochemical processes in an aquifer system.</title>
        <authorList>
            <person name="Anantharaman K."/>
            <person name="Brown C.T."/>
            <person name="Hug L.A."/>
            <person name="Sharon I."/>
            <person name="Castelle C.J."/>
            <person name="Probst A.J."/>
            <person name="Thomas B.C."/>
            <person name="Singh A."/>
            <person name="Wilkins M.J."/>
            <person name="Karaoz U."/>
            <person name="Brodie E.L."/>
            <person name="Williams K.H."/>
            <person name="Hubbard S.S."/>
            <person name="Banfield J.F."/>
        </authorList>
    </citation>
    <scope>NUCLEOTIDE SEQUENCE [LARGE SCALE GENOMIC DNA]</scope>
</reference>
<dbReference type="PANTHER" id="PTHR37164">
    <property type="entry name" value="BACTERIOHEMERYTHRIN"/>
    <property type="match status" value="1"/>
</dbReference>
<gene>
    <name evidence="5" type="ORF">A2996_01015</name>
</gene>
<evidence type="ECO:0000259" key="4">
    <source>
        <dbReference type="Pfam" id="PF01814"/>
    </source>
</evidence>
<comment type="similarity">
    <text evidence="1">Belongs to the hemerythrin family.</text>
</comment>
<dbReference type="Pfam" id="PF01814">
    <property type="entry name" value="Hemerythrin"/>
    <property type="match status" value="1"/>
</dbReference>
<keyword evidence="2" id="KW-0479">Metal-binding</keyword>
<feature type="domain" description="Hemerythrin-like" evidence="4">
    <location>
        <begin position="16"/>
        <end position="130"/>
    </location>
</feature>